<dbReference type="EMBL" id="OB662542">
    <property type="protein sequence ID" value="CAD7230219.1"/>
    <property type="molecule type" value="Genomic_DNA"/>
</dbReference>
<dbReference type="SMART" id="SM00324">
    <property type="entry name" value="RhoGAP"/>
    <property type="match status" value="1"/>
</dbReference>
<dbReference type="PROSITE" id="PS50238">
    <property type="entry name" value="RHOGAP"/>
    <property type="match status" value="1"/>
</dbReference>
<dbReference type="PANTHER" id="PTHR45808">
    <property type="entry name" value="RHO GTPASE-ACTIVATING PROTEIN 68F"/>
    <property type="match status" value="1"/>
</dbReference>
<dbReference type="Gene3D" id="1.10.555.10">
    <property type="entry name" value="Rho GTPase activation protein"/>
    <property type="match status" value="1"/>
</dbReference>
<gene>
    <name evidence="1" type="ORF">CTOB1V02_LOCUS8081</name>
</gene>
<dbReference type="GO" id="GO:2001136">
    <property type="term" value="P:negative regulation of endocytic recycling"/>
    <property type="evidence" value="ECO:0007669"/>
    <property type="project" value="TreeGrafter"/>
</dbReference>
<organism evidence="1">
    <name type="scientific">Cyprideis torosa</name>
    <dbReference type="NCBI Taxonomy" id="163714"/>
    <lineage>
        <taxon>Eukaryota</taxon>
        <taxon>Metazoa</taxon>
        <taxon>Ecdysozoa</taxon>
        <taxon>Arthropoda</taxon>
        <taxon>Crustacea</taxon>
        <taxon>Oligostraca</taxon>
        <taxon>Ostracoda</taxon>
        <taxon>Podocopa</taxon>
        <taxon>Podocopida</taxon>
        <taxon>Cytherocopina</taxon>
        <taxon>Cytheroidea</taxon>
        <taxon>Cytherideidae</taxon>
        <taxon>Cyprideis</taxon>
    </lineage>
</organism>
<dbReference type="Pfam" id="PF00620">
    <property type="entry name" value="RhoGAP"/>
    <property type="match status" value="1"/>
</dbReference>
<evidence type="ECO:0000313" key="1">
    <source>
        <dbReference type="EMBL" id="CAD7230219.1"/>
    </source>
</evidence>
<dbReference type="GO" id="GO:0005737">
    <property type="term" value="C:cytoplasm"/>
    <property type="evidence" value="ECO:0007669"/>
    <property type="project" value="TreeGrafter"/>
</dbReference>
<dbReference type="GO" id="GO:0005096">
    <property type="term" value="F:GTPase activator activity"/>
    <property type="evidence" value="ECO:0007669"/>
    <property type="project" value="TreeGrafter"/>
</dbReference>
<dbReference type="InterPro" id="IPR000198">
    <property type="entry name" value="RhoGAP_dom"/>
</dbReference>
<dbReference type="SUPFAM" id="SSF48350">
    <property type="entry name" value="GTPase activation domain, GAP"/>
    <property type="match status" value="1"/>
</dbReference>
<sequence>MAAALRDAMREVLWNYGFGASHVSHDRRLSSRSTFYTVNRSPSVSRTANQGLQPLDTQQFGVDLNFIKAKNNGDPVAPILRNCIVYLSFPDRLETEGLFRRSGSAALVTELISKINAGEEVDFGSPHVAAVILKKHLRELSEPLMTFDVFDEIVAFEGIPREERSTYARNIILEKLPEDNYHVLRNLVSFLQKVMDRSDLNKMTSSNLAVVFGPNMVWSRGQELSLASISPINLFFDHVFSHADEIFLR</sequence>
<reference evidence="1" key="1">
    <citation type="submission" date="2020-11" db="EMBL/GenBank/DDBJ databases">
        <authorList>
            <person name="Tran Van P."/>
        </authorList>
    </citation>
    <scope>NUCLEOTIDE SEQUENCE</scope>
</reference>
<protein>
    <submittedName>
        <fullName evidence="1">Uncharacterized protein</fullName>
    </submittedName>
</protein>
<dbReference type="PANTHER" id="PTHR45808:SF2">
    <property type="entry name" value="RHO GTPASE-ACTIVATING PROTEIN 68F"/>
    <property type="match status" value="1"/>
</dbReference>
<dbReference type="OrthoDB" id="19923at2759"/>
<dbReference type="AlphaFoldDB" id="A0A7R8ZQA9"/>
<proteinExistence type="predicted"/>
<name>A0A7R8ZQA9_9CRUS</name>
<dbReference type="GO" id="GO:0007264">
    <property type="term" value="P:small GTPase-mediated signal transduction"/>
    <property type="evidence" value="ECO:0007669"/>
    <property type="project" value="TreeGrafter"/>
</dbReference>
<dbReference type="InterPro" id="IPR008936">
    <property type="entry name" value="Rho_GTPase_activation_prot"/>
</dbReference>
<accession>A0A7R8ZQA9</accession>